<comment type="caution">
    <text evidence="1">The sequence shown here is derived from an EMBL/GenBank/DDBJ whole genome shotgun (WGS) entry which is preliminary data.</text>
</comment>
<feature type="non-terminal residue" evidence="1">
    <location>
        <position position="133"/>
    </location>
</feature>
<organism evidence="1 2">
    <name type="scientific">Acaulospora colombiana</name>
    <dbReference type="NCBI Taxonomy" id="27376"/>
    <lineage>
        <taxon>Eukaryota</taxon>
        <taxon>Fungi</taxon>
        <taxon>Fungi incertae sedis</taxon>
        <taxon>Mucoromycota</taxon>
        <taxon>Glomeromycotina</taxon>
        <taxon>Glomeromycetes</taxon>
        <taxon>Diversisporales</taxon>
        <taxon>Acaulosporaceae</taxon>
        <taxon>Acaulospora</taxon>
    </lineage>
</organism>
<evidence type="ECO:0000313" key="1">
    <source>
        <dbReference type="EMBL" id="CAG8764047.1"/>
    </source>
</evidence>
<dbReference type="EMBL" id="CAJVPT010060653">
    <property type="protein sequence ID" value="CAG8764047.1"/>
    <property type="molecule type" value="Genomic_DNA"/>
</dbReference>
<protein>
    <submittedName>
        <fullName evidence="1">3763_t:CDS:1</fullName>
    </submittedName>
</protein>
<name>A0ACA9QT82_9GLOM</name>
<reference evidence="1" key="1">
    <citation type="submission" date="2021-06" db="EMBL/GenBank/DDBJ databases">
        <authorList>
            <person name="Kallberg Y."/>
            <person name="Tangrot J."/>
            <person name="Rosling A."/>
        </authorList>
    </citation>
    <scope>NUCLEOTIDE SEQUENCE</scope>
    <source>
        <strain evidence="1">CL356</strain>
    </source>
</reference>
<accession>A0ACA9QT82</accession>
<sequence>MRYQEFTKALNALDVRGRWFKAIAKTKKISDTTQTNARNLTLSIVIPPGKNDGSTDLTVSSRKGHPSRTCPPSNDESKEPGVFGTRTFSCPDIDRSTEWESRANFRKHSGRSWTTSPMDRRQRDRGRKWSLKR</sequence>
<keyword evidence="2" id="KW-1185">Reference proteome</keyword>
<gene>
    <name evidence="1" type="ORF">ACOLOM_LOCUS13350</name>
</gene>
<evidence type="ECO:0000313" key="2">
    <source>
        <dbReference type="Proteomes" id="UP000789525"/>
    </source>
</evidence>
<dbReference type="Proteomes" id="UP000789525">
    <property type="component" value="Unassembled WGS sequence"/>
</dbReference>
<proteinExistence type="predicted"/>